<dbReference type="PANTHER" id="PTHR43071">
    <property type="entry name" value="2-AMINO-4-HYDROXY-6-HYDROXYMETHYLDIHYDROPTERIDINE PYROPHOSPHOKINASE"/>
    <property type="match status" value="1"/>
</dbReference>
<keyword evidence="6" id="KW-0547">Nucleotide-binding</keyword>
<comment type="similarity">
    <text evidence="2">Belongs to the HPPK family.</text>
</comment>
<dbReference type="EC" id="2.7.6.3" evidence="3"/>
<evidence type="ECO:0000256" key="3">
    <source>
        <dbReference type="ARBA" id="ARBA00013253"/>
    </source>
</evidence>
<dbReference type="AlphaFoldDB" id="A0A7W7V961"/>
<keyword evidence="7 14" id="KW-0418">Kinase</keyword>
<accession>A0A7W7V961</accession>
<dbReference type="NCBIfam" id="TIGR01498">
    <property type="entry name" value="folK"/>
    <property type="match status" value="1"/>
</dbReference>
<keyword evidence="8" id="KW-0067">ATP-binding</keyword>
<keyword evidence="15" id="KW-1185">Reference proteome</keyword>
<dbReference type="EMBL" id="JACHHX010000003">
    <property type="protein sequence ID" value="MBB5014671.1"/>
    <property type="molecule type" value="Genomic_DNA"/>
</dbReference>
<evidence type="ECO:0000256" key="12">
    <source>
        <dbReference type="ARBA" id="ARBA00033413"/>
    </source>
</evidence>
<evidence type="ECO:0000259" key="13">
    <source>
        <dbReference type="Pfam" id="PF01288"/>
    </source>
</evidence>
<dbReference type="InterPro" id="IPR035907">
    <property type="entry name" value="Hppk_sf"/>
</dbReference>
<evidence type="ECO:0000256" key="8">
    <source>
        <dbReference type="ARBA" id="ARBA00022840"/>
    </source>
</evidence>
<evidence type="ECO:0000256" key="5">
    <source>
        <dbReference type="ARBA" id="ARBA00022679"/>
    </source>
</evidence>
<evidence type="ECO:0000256" key="9">
    <source>
        <dbReference type="ARBA" id="ARBA00022909"/>
    </source>
</evidence>
<evidence type="ECO:0000256" key="10">
    <source>
        <dbReference type="ARBA" id="ARBA00029409"/>
    </source>
</evidence>
<evidence type="ECO:0000313" key="15">
    <source>
        <dbReference type="Proteomes" id="UP000519004"/>
    </source>
</evidence>
<dbReference type="PANTHER" id="PTHR43071:SF1">
    <property type="entry name" value="2-AMINO-4-HYDROXY-6-HYDROXYMETHYLDIHYDROPTERIDINE PYROPHOSPHOKINASE"/>
    <property type="match status" value="1"/>
</dbReference>
<keyword evidence="5 14" id="KW-0808">Transferase</keyword>
<comment type="caution">
    <text evidence="14">The sequence shown here is derived from an EMBL/GenBank/DDBJ whole genome shotgun (WGS) entry which is preliminary data.</text>
</comment>
<protein>
    <recommendedName>
        <fullName evidence="4">2-amino-4-hydroxy-6-hydroxymethyldihydropteridine pyrophosphokinase</fullName>
        <ecNumber evidence="3">2.7.6.3</ecNumber>
    </recommendedName>
    <alternativeName>
        <fullName evidence="11">6-hydroxymethyl-7,8-dihydropterin pyrophosphokinase</fullName>
    </alternativeName>
    <alternativeName>
        <fullName evidence="12">7,8-dihydro-6-hydroxymethylpterin-pyrophosphokinase</fullName>
    </alternativeName>
</protein>
<proteinExistence type="inferred from homology"/>
<dbReference type="SUPFAM" id="SSF55083">
    <property type="entry name" value="6-hydroxymethyl-7,8-dihydropterin pyrophosphokinase, HPPK"/>
    <property type="match status" value="1"/>
</dbReference>
<dbReference type="InterPro" id="IPR000550">
    <property type="entry name" value="Hppk"/>
</dbReference>
<evidence type="ECO:0000313" key="14">
    <source>
        <dbReference type="EMBL" id="MBB5014671.1"/>
    </source>
</evidence>
<comment type="function">
    <text evidence="10">Catalyzes the transfer of pyrophosphate from adenosine triphosphate (ATP) to 6-hydroxymethyl-7,8-dihydropterin, an enzymatic step in folate biosynthesis pathway.</text>
</comment>
<organism evidence="14 15">
    <name type="scientific">Rehaibacterium terrae</name>
    <dbReference type="NCBI Taxonomy" id="1341696"/>
    <lineage>
        <taxon>Bacteria</taxon>
        <taxon>Pseudomonadati</taxon>
        <taxon>Pseudomonadota</taxon>
        <taxon>Gammaproteobacteria</taxon>
        <taxon>Lysobacterales</taxon>
        <taxon>Lysobacteraceae</taxon>
        <taxon>Rehaibacterium</taxon>
    </lineage>
</organism>
<evidence type="ECO:0000256" key="4">
    <source>
        <dbReference type="ARBA" id="ARBA00016218"/>
    </source>
</evidence>
<dbReference type="GO" id="GO:0046654">
    <property type="term" value="P:tetrahydrofolate biosynthetic process"/>
    <property type="evidence" value="ECO:0007669"/>
    <property type="project" value="UniProtKB-UniPathway"/>
</dbReference>
<dbReference type="GO" id="GO:0016301">
    <property type="term" value="F:kinase activity"/>
    <property type="evidence" value="ECO:0007669"/>
    <property type="project" value="UniProtKB-KW"/>
</dbReference>
<evidence type="ECO:0000256" key="1">
    <source>
        <dbReference type="ARBA" id="ARBA00005051"/>
    </source>
</evidence>
<feature type="domain" description="7,8-dihydro-6-hydroxymethylpterin-pyrophosphokinase" evidence="13">
    <location>
        <begin position="9"/>
        <end position="135"/>
    </location>
</feature>
<keyword evidence="9" id="KW-0289">Folate biosynthesis</keyword>
<dbReference type="Pfam" id="PF01288">
    <property type="entry name" value="HPPK"/>
    <property type="match status" value="1"/>
</dbReference>
<sequence>MNMLMPTAYLSLGSNVDPQRNLCAAAAALEKRFGRVELSPLYRTPAVGFEGDDFLNAAARIETGLSPDALDDWLHALEDAQGRRRDVPRFSSRTLDIDLVLYDDLVYRGKGNLELPRPELLTQPFVLRPMADIAPDVLHPVVGRSLSALCAANPEACRMNPFATGEWWRGSGG</sequence>
<evidence type="ECO:0000256" key="7">
    <source>
        <dbReference type="ARBA" id="ARBA00022777"/>
    </source>
</evidence>
<evidence type="ECO:0000256" key="11">
    <source>
        <dbReference type="ARBA" id="ARBA00029766"/>
    </source>
</evidence>
<dbReference type="GO" id="GO:0005524">
    <property type="term" value="F:ATP binding"/>
    <property type="evidence" value="ECO:0007669"/>
    <property type="project" value="UniProtKB-KW"/>
</dbReference>
<evidence type="ECO:0000256" key="2">
    <source>
        <dbReference type="ARBA" id="ARBA00005810"/>
    </source>
</evidence>
<dbReference type="UniPathway" id="UPA00077">
    <property type="reaction ID" value="UER00155"/>
</dbReference>
<name>A0A7W7V961_9GAMM</name>
<dbReference type="Proteomes" id="UP000519004">
    <property type="component" value="Unassembled WGS sequence"/>
</dbReference>
<reference evidence="14 15" key="1">
    <citation type="submission" date="2020-08" db="EMBL/GenBank/DDBJ databases">
        <title>Genomic Encyclopedia of Type Strains, Phase IV (KMG-IV): sequencing the most valuable type-strain genomes for metagenomic binning, comparative biology and taxonomic classification.</title>
        <authorList>
            <person name="Goeker M."/>
        </authorList>
    </citation>
    <scope>NUCLEOTIDE SEQUENCE [LARGE SCALE GENOMIC DNA]</scope>
    <source>
        <strain evidence="14 15">DSM 25897</strain>
    </source>
</reference>
<dbReference type="GO" id="GO:0003848">
    <property type="term" value="F:2-amino-4-hydroxy-6-hydroxymethyldihydropteridine diphosphokinase activity"/>
    <property type="evidence" value="ECO:0007669"/>
    <property type="project" value="UniProtKB-EC"/>
</dbReference>
<evidence type="ECO:0000256" key="6">
    <source>
        <dbReference type="ARBA" id="ARBA00022741"/>
    </source>
</evidence>
<dbReference type="CDD" id="cd00483">
    <property type="entry name" value="HPPK"/>
    <property type="match status" value="1"/>
</dbReference>
<dbReference type="GO" id="GO:0046656">
    <property type="term" value="P:folic acid biosynthetic process"/>
    <property type="evidence" value="ECO:0007669"/>
    <property type="project" value="UniProtKB-KW"/>
</dbReference>
<dbReference type="Gene3D" id="3.30.70.560">
    <property type="entry name" value="7,8-Dihydro-6-hydroxymethylpterin-pyrophosphokinase HPPK"/>
    <property type="match status" value="1"/>
</dbReference>
<comment type="pathway">
    <text evidence="1">Cofactor biosynthesis; tetrahydrofolate biosynthesis; 2-amino-4-hydroxy-6-hydroxymethyl-7,8-dihydropteridine diphosphate from 7,8-dihydroneopterin triphosphate: step 4/4.</text>
</comment>
<gene>
    <name evidence="14" type="ORF">HNQ58_000547</name>
</gene>